<keyword evidence="4" id="KW-0540">Nuclease</keyword>
<comment type="function">
    <text evidence="1">The aspartyl protease (PR) mediates the proteolytic cleavages of the Gag and Gag-Pol polyproteins after assembly of the VLP.</text>
</comment>
<keyword evidence="11" id="KW-0460">Magnesium</keyword>
<evidence type="ECO:0000256" key="1">
    <source>
        <dbReference type="ARBA" id="ARBA00002180"/>
    </source>
</evidence>
<dbReference type="InterPro" id="IPR013103">
    <property type="entry name" value="RVT_2"/>
</dbReference>
<evidence type="ECO:0000256" key="14">
    <source>
        <dbReference type="ARBA" id="ARBA00022932"/>
    </source>
</evidence>
<dbReference type="CDD" id="cd09272">
    <property type="entry name" value="RNase_HI_RT_Ty1"/>
    <property type="match status" value="1"/>
</dbReference>
<gene>
    <name evidence="19" type="ORF">Tci_019811</name>
</gene>
<keyword evidence="7" id="KW-0064">Aspartyl protease</keyword>
<evidence type="ECO:0000256" key="16">
    <source>
        <dbReference type="ARBA" id="ARBA00023172"/>
    </source>
</evidence>
<keyword evidence="10" id="KW-0067">ATP-binding</keyword>
<evidence type="ECO:0000256" key="6">
    <source>
        <dbReference type="ARBA" id="ARBA00022741"/>
    </source>
</evidence>
<keyword evidence="2" id="KW-1188">Viral release from host cell</keyword>
<evidence type="ECO:0000256" key="9">
    <source>
        <dbReference type="ARBA" id="ARBA00022801"/>
    </source>
</evidence>
<evidence type="ECO:0000313" key="19">
    <source>
        <dbReference type="EMBL" id="GEU47833.1"/>
    </source>
</evidence>
<keyword evidence="17" id="KW-0511">Multifunctional enzyme</keyword>
<keyword evidence="16" id="KW-0233">DNA recombination</keyword>
<comment type="caution">
    <text evidence="19">The sequence shown here is derived from an EMBL/GenBank/DDBJ whole genome shotgun (WGS) entry which is preliminary data.</text>
</comment>
<organism evidence="19">
    <name type="scientific">Tanacetum cinerariifolium</name>
    <name type="common">Dalmatian daisy</name>
    <name type="synonym">Chrysanthemum cinerariifolium</name>
    <dbReference type="NCBI Taxonomy" id="118510"/>
    <lineage>
        <taxon>Eukaryota</taxon>
        <taxon>Viridiplantae</taxon>
        <taxon>Streptophyta</taxon>
        <taxon>Embryophyta</taxon>
        <taxon>Tracheophyta</taxon>
        <taxon>Spermatophyta</taxon>
        <taxon>Magnoliopsida</taxon>
        <taxon>eudicotyledons</taxon>
        <taxon>Gunneridae</taxon>
        <taxon>Pentapetalae</taxon>
        <taxon>asterids</taxon>
        <taxon>campanulids</taxon>
        <taxon>Asterales</taxon>
        <taxon>Asteraceae</taxon>
        <taxon>Asteroideae</taxon>
        <taxon>Anthemideae</taxon>
        <taxon>Anthemidinae</taxon>
        <taxon>Tanacetum</taxon>
    </lineage>
</organism>
<evidence type="ECO:0000256" key="11">
    <source>
        <dbReference type="ARBA" id="ARBA00022842"/>
    </source>
</evidence>
<dbReference type="AlphaFoldDB" id="A0A6L2KEA5"/>
<accession>A0A6L2KEA5</accession>
<dbReference type="Gene3D" id="3.30.420.10">
    <property type="entry name" value="Ribonuclease H-like superfamily/Ribonuclease H"/>
    <property type="match status" value="1"/>
</dbReference>
<dbReference type="GO" id="GO:0006508">
    <property type="term" value="P:proteolysis"/>
    <property type="evidence" value="ECO:0007669"/>
    <property type="project" value="UniProtKB-KW"/>
</dbReference>
<keyword evidence="14" id="KW-0548">Nucleotidyltransferase</keyword>
<evidence type="ECO:0000256" key="5">
    <source>
        <dbReference type="ARBA" id="ARBA00022723"/>
    </source>
</evidence>
<dbReference type="InterPro" id="IPR054722">
    <property type="entry name" value="PolX-like_BBD"/>
</dbReference>
<dbReference type="PROSITE" id="PS50994">
    <property type="entry name" value="INTEGRASE"/>
    <property type="match status" value="1"/>
</dbReference>
<evidence type="ECO:0000256" key="8">
    <source>
        <dbReference type="ARBA" id="ARBA00022759"/>
    </source>
</evidence>
<dbReference type="InterPro" id="IPR036397">
    <property type="entry name" value="RNaseH_sf"/>
</dbReference>
<dbReference type="GO" id="GO:0003887">
    <property type="term" value="F:DNA-directed DNA polymerase activity"/>
    <property type="evidence" value="ECO:0007669"/>
    <property type="project" value="UniProtKB-KW"/>
</dbReference>
<evidence type="ECO:0000256" key="15">
    <source>
        <dbReference type="ARBA" id="ARBA00023113"/>
    </source>
</evidence>
<dbReference type="SUPFAM" id="SSF53098">
    <property type="entry name" value="Ribonuclease H-like"/>
    <property type="match status" value="1"/>
</dbReference>
<keyword evidence="8" id="KW-0255">Endonuclease</keyword>
<dbReference type="PANTHER" id="PTHR42648:SF11">
    <property type="entry name" value="TRANSPOSON TY4-P GAG-POL POLYPROTEIN"/>
    <property type="match status" value="1"/>
</dbReference>
<dbReference type="InterPro" id="IPR025724">
    <property type="entry name" value="GAG-pre-integrase_dom"/>
</dbReference>
<dbReference type="Pfam" id="PF07727">
    <property type="entry name" value="RVT_2"/>
    <property type="match status" value="1"/>
</dbReference>
<dbReference type="InterPro" id="IPR039537">
    <property type="entry name" value="Retrotran_Ty1/copia-like"/>
</dbReference>
<proteinExistence type="predicted"/>
<evidence type="ECO:0000256" key="4">
    <source>
        <dbReference type="ARBA" id="ARBA00022722"/>
    </source>
</evidence>
<evidence type="ECO:0000259" key="18">
    <source>
        <dbReference type="PROSITE" id="PS50994"/>
    </source>
</evidence>
<keyword evidence="15" id="KW-0917">Virion maturation</keyword>
<evidence type="ECO:0000256" key="10">
    <source>
        <dbReference type="ARBA" id="ARBA00022840"/>
    </source>
</evidence>
<keyword evidence="14" id="KW-0239">DNA-directed DNA polymerase</keyword>
<dbReference type="InterPro" id="IPR001584">
    <property type="entry name" value="Integrase_cat-core"/>
</dbReference>
<evidence type="ECO:0000256" key="12">
    <source>
        <dbReference type="ARBA" id="ARBA00022908"/>
    </source>
</evidence>
<dbReference type="PANTHER" id="PTHR42648">
    <property type="entry name" value="TRANSPOSASE, PUTATIVE-RELATED"/>
    <property type="match status" value="1"/>
</dbReference>
<name>A0A6L2KEA5_TANCI</name>
<dbReference type="GO" id="GO:0046872">
    <property type="term" value="F:metal ion binding"/>
    <property type="evidence" value="ECO:0007669"/>
    <property type="project" value="UniProtKB-KW"/>
</dbReference>
<dbReference type="SUPFAM" id="SSF56672">
    <property type="entry name" value="DNA/RNA polymerases"/>
    <property type="match status" value="1"/>
</dbReference>
<dbReference type="GO" id="GO:0004519">
    <property type="term" value="F:endonuclease activity"/>
    <property type="evidence" value="ECO:0007669"/>
    <property type="project" value="UniProtKB-KW"/>
</dbReference>
<keyword evidence="6" id="KW-0547">Nucleotide-binding</keyword>
<keyword evidence="12" id="KW-0229">DNA integration</keyword>
<feature type="domain" description="Integrase catalytic" evidence="18">
    <location>
        <begin position="262"/>
        <end position="360"/>
    </location>
</feature>
<dbReference type="InterPro" id="IPR012337">
    <property type="entry name" value="RNaseH-like_sf"/>
</dbReference>
<keyword evidence="3" id="KW-0645">Protease</keyword>
<dbReference type="EMBL" id="BKCJ010002330">
    <property type="protein sequence ID" value="GEU47833.1"/>
    <property type="molecule type" value="Genomic_DNA"/>
</dbReference>
<sequence>MIPGGRIEVLPGSNPQRGSNCFVFVFFLEYSFPAQYKYKTYKYNVFWVVQIVLWYLDSGCSKHMTGDRSQLTNFVNKILGTVKLGNDHVANTMGYGDYHIGNDTISRVYYVEGLGHSLFFVRQFCYSNLEVAFRQHTCFIHNLEGVDLLTGSRGNNLYTLSLGDMMASSPICVLSKASKTKAWLWHRRLSYLNFGALNHLARYGLVRGLPMLKFKKDHLCSACAMGKRKKKPHKPKSEDTNQENFIFCTWIFVAQCLKAPVRQIKTDNGTEFVNQTLRDYYETVGISHETSVARSLQQNGVIERRNRTLIEVARTILIYAKAQLFLWEEAVAIACYTQNRSIIRLRHVALEPDASTDSPSSTTVDQDAPSSNALTQSCWIEAMQEELNEFKRLEVWEFIPHPDKVMIINLKWIYKVKLDELGGILKNKDRLVACGYRQEEETDFEESFTPVARLNPIRIFLAFVAHMNMIVYQMDVKTAFLNDILCEEVYVSQPDRFVDKDNSNHVYKLKKALYGLKQAPRAWGVWYPKNSSIALTAYADADHVGCQDTRRSTSGIMQLLGDRLVSWSSKRQKGAAISSTEAEYIALSGCCAQVLWMRSQLTDYGLGFNKIPIFHFIKEQVENGVVELYFVNTEYQLKNIFTKALCRERIKFLINKLGMRSFTPKTLQQLVDEAEE</sequence>
<evidence type="ECO:0000256" key="17">
    <source>
        <dbReference type="ARBA" id="ARBA00023268"/>
    </source>
</evidence>
<dbReference type="GO" id="GO:0003964">
    <property type="term" value="F:RNA-directed DNA polymerase activity"/>
    <property type="evidence" value="ECO:0007669"/>
    <property type="project" value="UniProtKB-KW"/>
</dbReference>
<evidence type="ECO:0000256" key="3">
    <source>
        <dbReference type="ARBA" id="ARBA00022670"/>
    </source>
</evidence>
<dbReference type="GO" id="GO:0004190">
    <property type="term" value="F:aspartic-type endopeptidase activity"/>
    <property type="evidence" value="ECO:0007669"/>
    <property type="project" value="UniProtKB-KW"/>
</dbReference>
<keyword evidence="5" id="KW-0479">Metal-binding</keyword>
<keyword evidence="13" id="KW-0695">RNA-directed DNA polymerase</keyword>
<dbReference type="Pfam" id="PF13976">
    <property type="entry name" value="gag_pre-integrs"/>
    <property type="match status" value="1"/>
</dbReference>
<evidence type="ECO:0000256" key="2">
    <source>
        <dbReference type="ARBA" id="ARBA00022612"/>
    </source>
</evidence>
<protein>
    <submittedName>
        <fullName evidence="19">Copia protein</fullName>
    </submittedName>
</protein>
<dbReference type="GO" id="GO:0015074">
    <property type="term" value="P:DNA integration"/>
    <property type="evidence" value="ECO:0007669"/>
    <property type="project" value="UniProtKB-KW"/>
</dbReference>
<evidence type="ECO:0000256" key="7">
    <source>
        <dbReference type="ARBA" id="ARBA00022750"/>
    </source>
</evidence>
<reference evidence="19" key="1">
    <citation type="journal article" date="2019" name="Sci. Rep.">
        <title>Draft genome of Tanacetum cinerariifolium, the natural source of mosquito coil.</title>
        <authorList>
            <person name="Yamashiro T."/>
            <person name="Shiraishi A."/>
            <person name="Satake H."/>
            <person name="Nakayama K."/>
        </authorList>
    </citation>
    <scope>NUCLEOTIDE SEQUENCE</scope>
</reference>
<dbReference type="Pfam" id="PF22936">
    <property type="entry name" value="Pol_BBD"/>
    <property type="match status" value="1"/>
</dbReference>
<dbReference type="GO" id="GO:0005524">
    <property type="term" value="F:ATP binding"/>
    <property type="evidence" value="ECO:0007669"/>
    <property type="project" value="UniProtKB-KW"/>
</dbReference>
<keyword evidence="14" id="KW-0808">Transferase</keyword>
<dbReference type="GO" id="GO:0003676">
    <property type="term" value="F:nucleic acid binding"/>
    <property type="evidence" value="ECO:0007669"/>
    <property type="project" value="InterPro"/>
</dbReference>
<keyword evidence="9" id="KW-0378">Hydrolase</keyword>
<dbReference type="InterPro" id="IPR043502">
    <property type="entry name" value="DNA/RNA_pol_sf"/>
</dbReference>
<evidence type="ECO:0000256" key="13">
    <source>
        <dbReference type="ARBA" id="ARBA00022918"/>
    </source>
</evidence>
<dbReference type="GO" id="GO:0006310">
    <property type="term" value="P:DNA recombination"/>
    <property type="evidence" value="ECO:0007669"/>
    <property type="project" value="UniProtKB-KW"/>
</dbReference>